<gene>
    <name evidence="1" type="ORF">QFC19_006441</name>
</gene>
<name>A0ACC2VG87_9TREE</name>
<accession>A0ACC2VG87</accession>
<dbReference type="Proteomes" id="UP001241377">
    <property type="component" value="Unassembled WGS sequence"/>
</dbReference>
<sequence length="703" mass="74140">MHDSLPAAAADLARSLAFAVAESALDDPPSSAVTEDLEGHMYPSHTSTHTYGSTNIGTVQRVPRRDSCRDLPKPSKGPSSPWFNSPFSMMPTPSPPAYSQDTTMTAAAAAPAAAKATEISFNAPTLPPGFFDTPATNEPHTMRANAPVFSYRPNAAGRLHTRSQSELLPPAAISSPPRTAASQQLFSPDHSQHGQQQRPSRPAHHRATCSVVGVPREKEEGMLPFPRGSQPMTSRTFNGHFSAHTRSSSAKFATTSPSAGENVAFETPRNPFPVRGRAGLPTLAEITAHYRSQGRTHEVTVSEIQDIASPPHSPSPLAETCTSAPAFSSATGAGKTSSQAMAKRYSLESNESYGSSQSNGSTSDDTDSGLPTTPPSCDTVSFGAHPRVMSGKDNGESRLPSFLRNRVFPQGRKSPSPSPASSTPGTSTLAHALAKHRRRAVSHHAGPIPLPASMRALSGHVRRTGSIDSYGSPPSMTTTPFAANRGGVLGMGHISSPPPMLQVTPPSTKLSCSATFTATSRGESGHGNGNGDETDYFSSRQQRPARPSPVPESQTRASTRSSFLQASQSLSSNSVAVATRPCLTTAGLPGAPLISFTPPTAPPGKADTSPCAELQALAVNARIRRDASQAQKPRQQRSTSVTVVVHGRNVNRKGNAGAFPLEEGDKEREDCVRRQRAEHMLSALGKRRAEARATSASEMVMGV</sequence>
<evidence type="ECO:0000313" key="1">
    <source>
        <dbReference type="EMBL" id="KAJ9098317.1"/>
    </source>
</evidence>
<organism evidence="1 2">
    <name type="scientific">Naganishia cerealis</name>
    <dbReference type="NCBI Taxonomy" id="610337"/>
    <lineage>
        <taxon>Eukaryota</taxon>
        <taxon>Fungi</taxon>
        <taxon>Dikarya</taxon>
        <taxon>Basidiomycota</taxon>
        <taxon>Agaricomycotina</taxon>
        <taxon>Tremellomycetes</taxon>
        <taxon>Filobasidiales</taxon>
        <taxon>Filobasidiaceae</taxon>
        <taxon>Naganishia</taxon>
    </lineage>
</organism>
<protein>
    <submittedName>
        <fullName evidence="1">Uncharacterized protein</fullName>
    </submittedName>
</protein>
<dbReference type="EMBL" id="JASBWR010000078">
    <property type="protein sequence ID" value="KAJ9098317.1"/>
    <property type="molecule type" value="Genomic_DNA"/>
</dbReference>
<proteinExistence type="predicted"/>
<evidence type="ECO:0000313" key="2">
    <source>
        <dbReference type="Proteomes" id="UP001241377"/>
    </source>
</evidence>
<comment type="caution">
    <text evidence="1">The sequence shown here is derived from an EMBL/GenBank/DDBJ whole genome shotgun (WGS) entry which is preliminary data.</text>
</comment>
<keyword evidence="2" id="KW-1185">Reference proteome</keyword>
<reference evidence="1" key="1">
    <citation type="submission" date="2023-04" db="EMBL/GenBank/DDBJ databases">
        <title>Draft Genome sequencing of Naganishia species isolated from polar environments using Oxford Nanopore Technology.</title>
        <authorList>
            <person name="Leo P."/>
            <person name="Venkateswaran K."/>
        </authorList>
    </citation>
    <scope>NUCLEOTIDE SEQUENCE</scope>
    <source>
        <strain evidence="1">MNA-CCFEE 5261</strain>
    </source>
</reference>